<feature type="transmembrane region" description="Helical" evidence="5">
    <location>
        <begin position="269"/>
        <end position="287"/>
    </location>
</feature>
<dbReference type="Pfam" id="PF00892">
    <property type="entry name" value="EamA"/>
    <property type="match status" value="2"/>
</dbReference>
<evidence type="ECO:0000256" key="4">
    <source>
        <dbReference type="ARBA" id="ARBA00023136"/>
    </source>
</evidence>
<dbReference type="RefSeq" id="WP_058246325.1">
    <property type="nucleotide sequence ID" value="NZ_CYSE01000001.1"/>
</dbReference>
<feature type="transmembrane region" description="Helical" evidence="5">
    <location>
        <begin position="67"/>
        <end position="89"/>
    </location>
</feature>
<keyword evidence="3 5" id="KW-1133">Transmembrane helix</keyword>
<feature type="transmembrane region" description="Helical" evidence="5">
    <location>
        <begin position="152"/>
        <end position="172"/>
    </location>
</feature>
<feature type="transmembrane region" description="Helical" evidence="5">
    <location>
        <begin position="34"/>
        <end position="55"/>
    </location>
</feature>
<evidence type="ECO:0000256" key="3">
    <source>
        <dbReference type="ARBA" id="ARBA00022989"/>
    </source>
</evidence>
<evidence type="ECO:0000313" key="8">
    <source>
        <dbReference type="Proteomes" id="UP000054935"/>
    </source>
</evidence>
<dbReference type="Proteomes" id="UP000054935">
    <property type="component" value="Unassembled WGS sequence"/>
</dbReference>
<dbReference type="EMBL" id="CYSE01000001">
    <property type="protein sequence ID" value="CUH76174.1"/>
    <property type="molecule type" value="Genomic_DNA"/>
</dbReference>
<dbReference type="PANTHER" id="PTHR32322">
    <property type="entry name" value="INNER MEMBRANE TRANSPORTER"/>
    <property type="match status" value="1"/>
</dbReference>
<dbReference type="InterPro" id="IPR000620">
    <property type="entry name" value="EamA_dom"/>
</dbReference>
<dbReference type="InterPro" id="IPR050638">
    <property type="entry name" value="AA-Vitamin_Transporters"/>
</dbReference>
<feature type="transmembrane region" description="Helical" evidence="5">
    <location>
        <begin position="184"/>
        <end position="207"/>
    </location>
</feature>
<name>A0A0P1G3A6_9RHOB</name>
<comment type="subcellular location">
    <subcellularLocation>
        <location evidence="1">Membrane</location>
        <topology evidence="1">Multi-pass membrane protein</topology>
    </subcellularLocation>
</comment>
<feature type="domain" description="EamA" evidence="6">
    <location>
        <begin position="10"/>
        <end position="139"/>
    </location>
</feature>
<organism evidence="7 8">
    <name type="scientific">Tropicibacter naphthalenivorans</name>
    <dbReference type="NCBI Taxonomy" id="441103"/>
    <lineage>
        <taxon>Bacteria</taxon>
        <taxon>Pseudomonadati</taxon>
        <taxon>Pseudomonadota</taxon>
        <taxon>Alphaproteobacteria</taxon>
        <taxon>Rhodobacterales</taxon>
        <taxon>Roseobacteraceae</taxon>
        <taxon>Tropicibacter</taxon>
    </lineage>
</organism>
<dbReference type="SUPFAM" id="SSF103481">
    <property type="entry name" value="Multidrug resistance efflux transporter EmrE"/>
    <property type="match status" value="2"/>
</dbReference>
<dbReference type="GO" id="GO:0016020">
    <property type="term" value="C:membrane"/>
    <property type="evidence" value="ECO:0007669"/>
    <property type="project" value="UniProtKB-SubCell"/>
</dbReference>
<feature type="transmembrane region" description="Helical" evidence="5">
    <location>
        <begin position="244"/>
        <end position="263"/>
    </location>
</feature>
<evidence type="ECO:0000259" key="6">
    <source>
        <dbReference type="Pfam" id="PF00892"/>
    </source>
</evidence>
<keyword evidence="8" id="KW-1185">Reference proteome</keyword>
<feature type="domain" description="EamA" evidence="6">
    <location>
        <begin position="153"/>
        <end position="287"/>
    </location>
</feature>
<keyword evidence="4 5" id="KW-0472">Membrane</keyword>
<feature type="transmembrane region" description="Helical" evidence="5">
    <location>
        <begin position="95"/>
        <end position="115"/>
    </location>
</feature>
<dbReference type="PANTHER" id="PTHR32322:SF9">
    <property type="entry name" value="AMINO-ACID METABOLITE EFFLUX PUMP-RELATED"/>
    <property type="match status" value="1"/>
</dbReference>
<evidence type="ECO:0000256" key="2">
    <source>
        <dbReference type="ARBA" id="ARBA00022692"/>
    </source>
</evidence>
<dbReference type="STRING" id="441103.TRN7648_00818"/>
<evidence type="ECO:0000256" key="5">
    <source>
        <dbReference type="SAM" id="Phobius"/>
    </source>
</evidence>
<evidence type="ECO:0000313" key="7">
    <source>
        <dbReference type="EMBL" id="CUH76174.1"/>
    </source>
</evidence>
<protein>
    <submittedName>
        <fullName evidence="7">Putative DMT superfamily transporter inner membrane protein</fullName>
    </submittedName>
</protein>
<dbReference type="AlphaFoldDB" id="A0A0P1G3A6"/>
<accession>A0A0P1G3A6</accession>
<reference evidence="7 8" key="1">
    <citation type="submission" date="2015-09" db="EMBL/GenBank/DDBJ databases">
        <authorList>
            <consortium name="Swine Surveillance"/>
        </authorList>
    </citation>
    <scope>NUCLEOTIDE SEQUENCE [LARGE SCALE GENOMIC DNA]</scope>
    <source>
        <strain evidence="7 8">CECT 7648</strain>
    </source>
</reference>
<evidence type="ECO:0000256" key="1">
    <source>
        <dbReference type="ARBA" id="ARBA00004141"/>
    </source>
</evidence>
<feature type="transmembrane region" description="Helical" evidence="5">
    <location>
        <begin position="219"/>
        <end position="237"/>
    </location>
</feature>
<gene>
    <name evidence="7" type="ORF">TRN7648_00818</name>
</gene>
<proteinExistence type="predicted"/>
<feature type="transmembrane region" description="Helical" evidence="5">
    <location>
        <begin position="122"/>
        <end position="140"/>
    </location>
</feature>
<keyword evidence="2 5" id="KW-0812">Transmembrane</keyword>
<sequence length="306" mass="31861">MKTALPFAALVIIGAAWGGTQPLGKIAVSEGYRHFGLIFWQTALMGVLLVTVTWLRGRRLAWDRRALILYGFIAVVGTVLPGIASYNAIAHLPSGVMSILISSVPLFALPIALALGNDRFHWTRALGLGIGLTGVTLLVLPQASLPQGISALWVPVALVSSLCYALEGNLVAKYGTLGLDAFQVLAGASILGALITAPLALTTGQFIAPHWPLGAPDLALLASVVLHAFAYSGYVWLVGQAGSVFAAQVSYLVTLFGVIWAITFLGEGYSGWIWGALALMLAGIALVQPRPKALVPGGALGQDASG</sequence>
<dbReference type="InterPro" id="IPR037185">
    <property type="entry name" value="EmrE-like"/>
</dbReference>